<proteinExistence type="predicted"/>
<name>A0A9D9DP51_9BACT</name>
<evidence type="ECO:0000313" key="2">
    <source>
        <dbReference type="Proteomes" id="UP000823632"/>
    </source>
</evidence>
<gene>
    <name evidence="1" type="ORF">IAC76_08905</name>
</gene>
<dbReference type="Proteomes" id="UP000823632">
    <property type="component" value="Unassembled WGS sequence"/>
</dbReference>
<protein>
    <submittedName>
        <fullName evidence="1">WG repeat-containing protein</fullName>
    </submittedName>
</protein>
<accession>A0A9D9DP51</accession>
<reference evidence="1" key="1">
    <citation type="submission" date="2020-10" db="EMBL/GenBank/DDBJ databases">
        <authorList>
            <person name="Gilroy R."/>
        </authorList>
    </citation>
    <scope>NUCLEOTIDE SEQUENCE</scope>
    <source>
        <strain evidence="1">10192</strain>
    </source>
</reference>
<sequence length="206" mass="24240">MINLSANNLKNILSESIKKVLINENFDLTITVDEWRSRSLEATKEIEDAVARGENFKKYLSEFHPDCGDGWHPCRNRFKEWNWINDNGELKTPTMWFDYTSDFEDGIAYVTVDAWGGNFMSPEGKLISPLWFQQIYLFNQLNDEYALVRYNDKWNWIDKKGNLLSKIWLPTKPKDFDENQMSTFFDNKGKEFQINSLGKITPLQKS</sequence>
<dbReference type="AlphaFoldDB" id="A0A9D9DP51"/>
<comment type="caution">
    <text evidence="1">The sequence shown here is derived from an EMBL/GenBank/DDBJ whole genome shotgun (WGS) entry which is preliminary data.</text>
</comment>
<reference evidence="1" key="2">
    <citation type="journal article" date="2021" name="PeerJ">
        <title>Extensive microbial diversity within the chicken gut microbiome revealed by metagenomics and culture.</title>
        <authorList>
            <person name="Gilroy R."/>
            <person name="Ravi A."/>
            <person name="Getino M."/>
            <person name="Pursley I."/>
            <person name="Horton D.L."/>
            <person name="Alikhan N.F."/>
            <person name="Baker D."/>
            <person name="Gharbi K."/>
            <person name="Hall N."/>
            <person name="Watson M."/>
            <person name="Adriaenssens E.M."/>
            <person name="Foster-Nyarko E."/>
            <person name="Jarju S."/>
            <person name="Secka A."/>
            <person name="Antonio M."/>
            <person name="Oren A."/>
            <person name="Chaudhuri R.R."/>
            <person name="La Ragione R."/>
            <person name="Hildebrand F."/>
            <person name="Pallen M.J."/>
        </authorList>
    </citation>
    <scope>NUCLEOTIDE SEQUENCE</scope>
    <source>
        <strain evidence="1">10192</strain>
    </source>
</reference>
<evidence type="ECO:0000313" key="1">
    <source>
        <dbReference type="EMBL" id="MBO8431492.1"/>
    </source>
</evidence>
<organism evidence="1 2">
    <name type="scientific">Candidatus Scatousia excrementipullorum</name>
    <dbReference type="NCBI Taxonomy" id="2840936"/>
    <lineage>
        <taxon>Bacteria</taxon>
        <taxon>Candidatus Scatousia</taxon>
    </lineage>
</organism>
<dbReference type="EMBL" id="JADIND010000199">
    <property type="protein sequence ID" value="MBO8431492.1"/>
    <property type="molecule type" value="Genomic_DNA"/>
</dbReference>